<reference evidence="2" key="1">
    <citation type="journal article" date="2018" name="Nat. Genet.">
        <title>Extensive intraspecific gene order and gene structural variations between Mo17 and other maize genomes.</title>
        <authorList>
            <person name="Sun S."/>
            <person name="Zhou Y."/>
            <person name="Chen J."/>
            <person name="Shi J."/>
            <person name="Zhao H."/>
            <person name="Zhao H."/>
            <person name="Song W."/>
            <person name="Zhang M."/>
            <person name="Cui Y."/>
            <person name="Dong X."/>
            <person name="Liu H."/>
            <person name="Ma X."/>
            <person name="Jiao Y."/>
            <person name="Wang B."/>
            <person name="Wei X."/>
            <person name="Stein J.C."/>
            <person name="Glaubitz J.C."/>
            <person name="Lu F."/>
            <person name="Yu G."/>
            <person name="Liang C."/>
            <person name="Fengler K."/>
            <person name="Li B."/>
            <person name="Rafalski A."/>
            <person name="Schnable P.S."/>
            <person name="Ware D.H."/>
            <person name="Buckler E.S."/>
            <person name="Lai J."/>
        </authorList>
    </citation>
    <scope>NUCLEOTIDE SEQUENCE [LARGE SCALE GENOMIC DNA]</scope>
    <source>
        <tissue evidence="2">Seedling</tissue>
    </source>
</reference>
<organism evidence="2">
    <name type="scientific">Zea mays</name>
    <name type="common">Maize</name>
    <dbReference type="NCBI Taxonomy" id="4577"/>
    <lineage>
        <taxon>Eukaryota</taxon>
        <taxon>Viridiplantae</taxon>
        <taxon>Streptophyta</taxon>
        <taxon>Embryophyta</taxon>
        <taxon>Tracheophyta</taxon>
        <taxon>Spermatophyta</taxon>
        <taxon>Magnoliopsida</taxon>
        <taxon>Liliopsida</taxon>
        <taxon>Poales</taxon>
        <taxon>Poaceae</taxon>
        <taxon>PACMAD clade</taxon>
        <taxon>Panicoideae</taxon>
        <taxon>Andropogonodae</taxon>
        <taxon>Andropogoneae</taxon>
        <taxon>Tripsacinae</taxon>
        <taxon>Zea</taxon>
    </lineage>
</organism>
<dbReference type="ExpressionAtlas" id="A0A3L6F1V0">
    <property type="expression patterns" value="baseline and differential"/>
</dbReference>
<protein>
    <submittedName>
        <fullName evidence="2">Uncharacterized protein</fullName>
    </submittedName>
</protein>
<dbReference type="PANTHER" id="PTHR36335:SF1">
    <property type="entry name" value="CHAPERONE DNAJ-DOMAIN SUPERFAMILY PROTEIN"/>
    <property type="match status" value="1"/>
</dbReference>
<feature type="region of interest" description="Disordered" evidence="1">
    <location>
        <begin position="61"/>
        <end position="113"/>
    </location>
</feature>
<evidence type="ECO:0000313" key="2">
    <source>
        <dbReference type="EMBL" id="PWZ26999.1"/>
    </source>
</evidence>
<dbReference type="Proteomes" id="UP000251960">
    <property type="component" value="Chromosome 4"/>
</dbReference>
<dbReference type="PANTHER" id="PTHR36335">
    <property type="entry name" value="CHAPERONE DNAJ-DOMAIN SUPERFAMILY PROTEIN"/>
    <property type="match status" value="1"/>
</dbReference>
<dbReference type="AlphaFoldDB" id="A0A3L6F1V0"/>
<comment type="caution">
    <text evidence="2">The sequence shown here is derived from an EMBL/GenBank/DDBJ whole genome shotgun (WGS) entry which is preliminary data.</text>
</comment>
<feature type="region of interest" description="Disordered" evidence="1">
    <location>
        <begin position="189"/>
        <end position="235"/>
    </location>
</feature>
<evidence type="ECO:0000256" key="1">
    <source>
        <dbReference type="SAM" id="MobiDB-lite"/>
    </source>
</evidence>
<proteinExistence type="predicted"/>
<sequence>MGTVQLHSSAGAHADRRTRVFPAHKPAPRNVVVINEDDDGDVIIMEHAVARESASAAAALGSEARKGGGSSGDVINIDDDEDEKYGTRGDKAGPSMSRASGSPVAMTPGRGSPRNRYGFDCSYDSSESNLTKGWDSDTDDGSDCEILDDTTGTAWEMWETPASRKKPPHGVDECEDGGATAFTSCAGLETQPVDRNDGSPPIFVSTPEKVDEKIPEDVYSQKDPSPPEASYNTNFYSAQDNGLAKGAQIAMATAREQTPPPTPRHLAELRIDSAHCVVAFSAHCAADAQEEAPLHRPSLLRMQEEV</sequence>
<dbReference type="EMBL" id="NCVQ01000005">
    <property type="protein sequence ID" value="PWZ26999.1"/>
    <property type="molecule type" value="Genomic_DNA"/>
</dbReference>
<feature type="compositionally biased region" description="Basic and acidic residues" evidence="1">
    <location>
        <begin position="208"/>
        <end position="220"/>
    </location>
</feature>
<accession>A0A3L6F1V0</accession>
<name>A0A3L6F1V0_MAIZE</name>
<gene>
    <name evidence="2" type="ORF">Zm00014a_003873</name>
</gene>